<sequence>MMSSLAPWDEEETAELGQLRDAYLEATLAVRAHPLWELARVEACHAQTWQALIDALKEPAAA</sequence>
<dbReference type="Proteomes" id="UP001500305">
    <property type="component" value="Unassembled WGS sequence"/>
</dbReference>
<organism evidence="1 2">
    <name type="scientific">Kitasatospora cystarginea</name>
    <dbReference type="NCBI Taxonomy" id="58350"/>
    <lineage>
        <taxon>Bacteria</taxon>
        <taxon>Bacillati</taxon>
        <taxon>Actinomycetota</taxon>
        <taxon>Actinomycetes</taxon>
        <taxon>Kitasatosporales</taxon>
        <taxon>Streptomycetaceae</taxon>
        <taxon>Kitasatospora</taxon>
    </lineage>
</organism>
<dbReference type="EMBL" id="BAAATR010000010">
    <property type="protein sequence ID" value="GAA2245144.1"/>
    <property type="molecule type" value="Genomic_DNA"/>
</dbReference>
<gene>
    <name evidence="1" type="ORF">GCM10010430_28750</name>
</gene>
<reference evidence="2" key="1">
    <citation type="journal article" date="2019" name="Int. J. Syst. Evol. Microbiol.">
        <title>The Global Catalogue of Microorganisms (GCM) 10K type strain sequencing project: providing services to taxonomists for standard genome sequencing and annotation.</title>
        <authorList>
            <consortium name="The Broad Institute Genomics Platform"/>
            <consortium name="The Broad Institute Genome Sequencing Center for Infectious Disease"/>
            <person name="Wu L."/>
            <person name="Ma J."/>
        </authorList>
    </citation>
    <scope>NUCLEOTIDE SEQUENCE [LARGE SCALE GENOMIC DNA]</scope>
    <source>
        <strain evidence="2">JCM 7356</strain>
    </source>
</reference>
<comment type="caution">
    <text evidence="1">The sequence shown here is derived from an EMBL/GenBank/DDBJ whole genome shotgun (WGS) entry which is preliminary data.</text>
</comment>
<accession>A0ABP5QV84</accession>
<evidence type="ECO:0000313" key="1">
    <source>
        <dbReference type="EMBL" id="GAA2245144.1"/>
    </source>
</evidence>
<proteinExistence type="predicted"/>
<protein>
    <submittedName>
        <fullName evidence="1">Uncharacterized protein</fullName>
    </submittedName>
</protein>
<name>A0ABP5QV84_9ACTN</name>
<keyword evidence="2" id="KW-1185">Reference proteome</keyword>
<evidence type="ECO:0000313" key="2">
    <source>
        <dbReference type="Proteomes" id="UP001500305"/>
    </source>
</evidence>